<protein>
    <submittedName>
        <fullName evidence="5">LacI family DNA-binding transcriptional regulator</fullName>
    </submittedName>
</protein>
<dbReference type="GO" id="GO:0003677">
    <property type="term" value="F:DNA binding"/>
    <property type="evidence" value="ECO:0007669"/>
    <property type="project" value="UniProtKB-KW"/>
</dbReference>
<keyword evidence="2 5" id="KW-0238">DNA-binding</keyword>
<evidence type="ECO:0000256" key="3">
    <source>
        <dbReference type="ARBA" id="ARBA00023163"/>
    </source>
</evidence>
<reference evidence="6" key="1">
    <citation type="journal article" date="2019" name="Int. J. Syst. Evol. Microbiol.">
        <title>The Global Catalogue of Microorganisms (GCM) 10K type strain sequencing project: providing services to taxonomists for standard genome sequencing and annotation.</title>
        <authorList>
            <consortium name="The Broad Institute Genomics Platform"/>
            <consortium name="The Broad Institute Genome Sequencing Center for Infectious Disease"/>
            <person name="Wu L."/>
            <person name="Ma J."/>
        </authorList>
    </citation>
    <scope>NUCLEOTIDE SEQUENCE [LARGE SCALE GENOMIC DNA]</scope>
    <source>
        <strain evidence="6">CCUG 53903</strain>
    </source>
</reference>
<accession>A0ABW1CNX1</accession>
<sequence>MGNRFPKQRATIEDVAARAGVSKATVSKCLNPAGDYYVSRTTRRKIEDAIAELDYQPNALAQSLTSQRTNAIGVLVASVANPFYSELVAGVEDVAGPAQYTLLLGSSEGSATREADLINSMIQRRVDGVVVSTATIKDRAVRRLVDAGVAVVVASREVASPALDTVVIDNQDGGRLVGKHLQEHGHPRVTYLSGSLDIAPFRLRLDGIRSVYGERADVVETTATDLETATAQARVLLRAGSPPDAIFAATDTMALGVLAAAGELGVSVPGELAVIGFDDIWVSRMPGVALTTVDSKAHAIGRTAAHLLTQRLRTRGGDDPRPQRMVLRSDLVVRRSCGC</sequence>
<dbReference type="InterPro" id="IPR028082">
    <property type="entry name" value="Peripla_BP_I"/>
</dbReference>
<dbReference type="Pfam" id="PF13407">
    <property type="entry name" value="Peripla_BP_4"/>
    <property type="match status" value="1"/>
</dbReference>
<keyword evidence="1" id="KW-0805">Transcription regulation</keyword>
<comment type="caution">
    <text evidence="5">The sequence shown here is derived from an EMBL/GenBank/DDBJ whole genome shotgun (WGS) entry which is preliminary data.</text>
</comment>
<dbReference type="InterPro" id="IPR000843">
    <property type="entry name" value="HTH_LacI"/>
</dbReference>
<evidence type="ECO:0000313" key="6">
    <source>
        <dbReference type="Proteomes" id="UP001596058"/>
    </source>
</evidence>
<name>A0ABW1CNX1_9ACTN</name>
<dbReference type="SUPFAM" id="SSF53822">
    <property type="entry name" value="Periplasmic binding protein-like I"/>
    <property type="match status" value="1"/>
</dbReference>
<dbReference type="SMART" id="SM00354">
    <property type="entry name" value="HTH_LACI"/>
    <property type="match status" value="1"/>
</dbReference>
<keyword evidence="3" id="KW-0804">Transcription</keyword>
<keyword evidence="6" id="KW-1185">Reference proteome</keyword>
<dbReference type="InterPro" id="IPR025997">
    <property type="entry name" value="SBP_2_dom"/>
</dbReference>
<dbReference type="CDD" id="cd06267">
    <property type="entry name" value="PBP1_LacI_sugar_binding-like"/>
    <property type="match status" value="1"/>
</dbReference>
<dbReference type="Gene3D" id="1.10.260.40">
    <property type="entry name" value="lambda repressor-like DNA-binding domains"/>
    <property type="match status" value="1"/>
</dbReference>
<dbReference type="SUPFAM" id="SSF47413">
    <property type="entry name" value="lambda repressor-like DNA-binding domains"/>
    <property type="match status" value="1"/>
</dbReference>
<proteinExistence type="predicted"/>
<feature type="domain" description="HTH lacI-type" evidence="4">
    <location>
        <begin position="10"/>
        <end position="66"/>
    </location>
</feature>
<dbReference type="PANTHER" id="PTHR30146">
    <property type="entry name" value="LACI-RELATED TRANSCRIPTIONAL REPRESSOR"/>
    <property type="match status" value="1"/>
</dbReference>
<evidence type="ECO:0000259" key="4">
    <source>
        <dbReference type="PROSITE" id="PS50932"/>
    </source>
</evidence>
<evidence type="ECO:0000313" key="5">
    <source>
        <dbReference type="EMBL" id="MFC5827338.1"/>
    </source>
</evidence>
<dbReference type="EMBL" id="JBHSPA010000029">
    <property type="protein sequence ID" value="MFC5827338.1"/>
    <property type="molecule type" value="Genomic_DNA"/>
</dbReference>
<organism evidence="5 6">
    <name type="scientific">Nonomuraea insulae</name>
    <dbReference type="NCBI Taxonomy" id="1616787"/>
    <lineage>
        <taxon>Bacteria</taxon>
        <taxon>Bacillati</taxon>
        <taxon>Actinomycetota</taxon>
        <taxon>Actinomycetes</taxon>
        <taxon>Streptosporangiales</taxon>
        <taxon>Streptosporangiaceae</taxon>
        <taxon>Nonomuraea</taxon>
    </lineage>
</organism>
<evidence type="ECO:0000256" key="1">
    <source>
        <dbReference type="ARBA" id="ARBA00023015"/>
    </source>
</evidence>
<dbReference type="PROSITE" id="PS50932">
    <property type="entry name" value="HTH_LACI_2"/>
    <property type="match status" value="1"/>
</dbReference>
<dbReference type="Pfam" id="PF00356">
    <property type="entry name" value="LacI"/>
    <property type="match status" value="1"/>
</dbReference>
<dbReference type="Proteomes" id="UP001596058">
    <property type="component" value="Unassembled WGS sequence"/>
</dbReference>
<dbReference type="InterPro" id="IPR010982">
    <property type="entry name" value="Lambda_DNA-bd_dom_sf"/>
</dbReference>
<dbReference type="PRINTS" id="PR00036">
    <property type="entry name" value="HTHLACI"/>
</dbReference>
<dbReference type="RefSeq" id="WP_379516846.1">
    <property type="nucleotide sequence ID" value="NZ_JBHSPA010000029.1"/>
</dbReference>
<gene>
    <name evidence="5" type="ORF">ACFPZ3_26035</name>
</gene>
<dbReference type="Gene3D" id="3.40.50.2300">
    <property type="match status" value="2"/>
</dbReference>
<dbReference type="CDD" id="cd01392">
    <property type="entry name" value="HTH_LacI"/>
    <property type="match status" value="1"/>
</dbReference>
<evidence type="ECO:0000256" key="2">
    <source>
        <dbReference type="ARBA" id="ARBA00023125"/>
    </source>
</evidence>
<dbReference type="PANTHER" id="PTHR30146:SF109">
    <property type="entry name" value="HTH-TYPE TRANSCRIPTIONAL REGULATOR GALS"/>
    <property type="match status" value="1"/>
</dbReference>